<gene>
    <name evidence="3" type="ORF">EV356DRAFT_453876</name>
</gene>
<dbReference type="EMBL" id="ML991841">
    <property type="protein sequence ID" value="KAF2230483.1"/>
    <property type="molecule type" value="Genomic_DNA"/>
</dbReference>
<keyword evidence="4" id="KW-1185">Reference proteome</keyword>
<dbReference type="PROSITE" id="PS50048">
    <property type="entry name" value="ZN2_CY6_FUNGAL_2"/>
    <property type="match status" value="1"/>
</dbReference>
<evidence type="ECO:0000256" key="1">
    <source>
        <dbReference type="ARBA" id="ARBA00023242"/>
    </source>
</evidence>
<sequence>MAGPGGGPSRRSHTKSRKGCKTCKKRHIRCDETFPQCRNCTKHQVRCDYMDNPTAPTIEEIATQPQQPNLMWTPDIEHSVDVWQQTGRFPFPELQIYPQPHWTAFSRDDLRLLYHLSQISNDMIASKSSKLTLWVEYMPRFISLASSHSFLMHAVLGFSATHLAWASQSQETKNLAFQHSGIALNGLHDALDAFSKQNSDAVLAASLLLSWQANDWHGWSSLMSGIKTVLSNMQPWKQESMFVDYITSQGLTSHQFSGHTSGTPVTPDARQQHLLTLQNLHNSLQRLQPYLISHENMASWIQQLQSYIQRLQSSSPAQTAEQQFSYLYVLRKWLFWVPIQLLGSQRRDFSVLLVLAYFYTTALALEPLFPDVGASFCANLGLCPLEEIIRITDALQTSQSFAQNAQAAATMMELSRETAMSYRNQMDWRRQQMESEELQAIRQAPNQGFSQFDFDFNVFNPSKVGSMSPAFAPSPLTPASIPGMGERSPSTYYLEVPVTYGTLGGDTFSLTTGASSSYVSPSASPAYSRAGSVPGQDHMEGIYGEFGQVGYMSAPSSGFVPAPSTLWA</sequence>
<dbReference type="CDD" id="cd00067">
    <property type="entry name" value="GAL4"/>
    <property type="match status" value="1"/>
</dbReference>
<dbReference type="GO" id="GO:0008270">
    <property type="term" value="F:zinc ion binding"/>
    <property type="evidence" value="ECO:0007669"/>
    <property type="project" value="InterPro"/>
</dbReference>
<dbReference type="SMART" id="SM00066">
    <property type="entry name" value="GAL4"/>
    <property type="match status" value="1"/>
</dbReference>
<evidence type="ECO:0000313" key="4">
    <source>
        <dbReference type="Proteomes" id="UP000800092"/>
    </source>
</evidence>
<dbReference type="GO" id="GO:0000981">
    <property type="term" value="F:DNA-binding transcription factor activity, RNA polymerase II-specific"/>
    <property type="evidence" value="ECO:0007669"/>
    <property type="project" value="InterPro"/>
</dbReference>
<dbReference type="PROSITE" id="PS00463">
    <property type="entry name" value="ZN2_CY6_FUNGAL_1"/>
    <property type="match status" value="1"/>
</dbReference>
<name>A0A6A6GYR4_VIRVR</name>
<dbReference type="Pfam" id="PF00172">
    <property type="entry name" value="Zn_clus"/>
    <property type="match status" value="1"/>
</dbReference>
<dbReference type="InterPro" id="IPR052400">
    <property type="entry name" value="Zn2-C6_fungal_TF"/>
</dbReference>
<feature type="domain" description="Zn(2)-C6 fungal-type" evidence="2">
    <location>
        <begin position="19"/>
        <end position="49"/>
    </location>
</feature>
<reference evidence="3" key="1">
    <citation type="journal article" date="2020" name="Stud. Mycol.">
        <title>101 Dothideomycetes genomes: a test case for predicting lifestyles and emergence of pathogens.</title>
        <authorList>
            <person name="Haridas S."/>
            <person name="Albert R."/>
            <person name="Binder M."/>
            <person name="Bloem J."/>
            <person name="Labutti K."/>
            <person name="Salamov A."/>
            <person name="Andreopoulos B."/>
            <person name="Baker S."/>
            <person name="Barry K."/>
            <person name="Bills G."/>
            <person name="Bluhm B."/>
            <person name="Cannon C."/>
            <person name="Castanera R."/>
            <person name="Culley D."/>
            <person name="Daum C."/>
            <person name="Ezra D."/>
            <person name="Gonzalez J."/>
            <person name="Henrissat B."/>
            <person name="Kuo A."/>
            <person name="Liang C."/>
            <person name="Lipzen A."/>
            <person name="Lutzoni F."/>
            <person name="Magnuson J."/>
            <person name="Mondo S."/>
            <person name="Nolan M."/>
            <person name="Ohm R."/>
            <person name="Pangilinan J."/>
            <person name="Park H.-J."/>
            <person name="Ramirez L."/>
            <person name="Alfaro M."/>
            <person name="Sun H."/>
            <person name="Tritt A."/>
            <person name="Yoshinaga Y."/>
            <person name="Zwiers L.-H."/>
            <person name="Turgeon B."/>
            <person name="Goodwin S."/>
            <person name="Spatafora J."/>
            <person name="Crous P."/>
            <person name="Grigoriev I."/>
        </authorList>
    </citation>
    <scope>NUCLEOTIDE SEQUENCE</scope>
    <source>
        <strain evidence="3">Tuck. ex Michener</strain>
    </source>
</reference>
<proteinExistence type="predicted"/>
<dbReference type="PANTHER" id="PTHR47657:SF12">
    <property type="entry name" value="ZN(II)2CYS6 TRANSCRIPTION FACTOR (EUROFUNG)"/>
    <property type="match status" value="1"/>
</dbReference>
<organism evidence="3 4">
    <name type="scientific">Viridothelium virens</name>
    <name type="common">Speckled blister lichen</name>
    <name type="synonym">Trypethelium virens</name>
    <dbReference type="NCBI Taxonomy" id="1048519"/>
    <lineage>
        <taxon>Eukaryota</taxon>
        <taxon>Fungi</taxon>
        <taxon>Dikarya</taxon>
        <taxon>Ascomycota</taxon>
        <taxon>Pezizomycotina</taxon>
        <taxon>Dothideomycetes</taxon>
        <taxon>Dothideomycetes incertae sedis</taxon>
        <taxon>Trypetheliales</taxon>
        <taxon>Trypetheliaceae</taxon>
        <taxon>Viridothelium</taxon>
    </lineage>
</organism>
<evidence type="ECO:0000259" key="2">
    <source>
        <dbReference type="PROSITE" id="PS50048"/>
    </source>
</evidence>
<dbReference type="InterPro" id="IPR036864">
    <property type="entry name" value="Zn2-C6_fun-type_DNA-bd_sf"/>
</dbReference>
<dbReference type="Gene3D" id="4.10.240.10">
    <property type="entry name" value="Zn(2)-C6 fungal-type DNA-binding domain"/>
    <property type="match status" value="1"/>
</dbReference>
<dbReference type="InterPro" id="IPR021858">
    <property type="entry name" value="Fun_TF"/>
</dbReference>
<dbReference type="SUPFAM" id="SSF57701">
    <property type="entry name" value="Zn2/Cys6 DNA-binding domain"/>
    <property type="match status" value="1"/>
</dbReference>
<dbReference type="AlphaFoldDB" id="A0A6A6GYR4"/>
<dbReference type="PANTHER" id="PTHR47657">
    <property type="entry name" value="STEROL REGULATORY ELEMENT-BINDING PROTEIN ECM22"/>
    <property type="match status" value="1"/>
</dbReference>
<accession>A0A6A6GYR4</accession>
<dbReference type="Pfam" id="PF11951">
    <property type="entry name" value="Fungal_trans_2"/>
    <property type="match status" value="1"/>
</dbReference>
<dbReference type="Proteomes" id="UP000800092">
    <property type="component" value="Unassembled WGS sequence"/>
</dbReference>
<keyword evidence="1" id="KW-0539">Nucleus</keyword>
<dbReference type="OrthoDB" id="1924260at2759"/>
<evidence type="ECO:0000313" key="3">
    <source>
        <dbReference type="EMBL" id="KAF2230483.1"/>
    </source>
</evidence>
<protein>
    <recommendedName>
        <fullName evidence="2">Zn(2)-C6 fungal-type domain-containing protein</fullName>
    </recommendedName>
</protein>
<dbReference type="InterPro" id="IPR001138">
    <property type="entry name" value="Zn2Cys6_DnaBD"/>
</dbReference>